<accession>A0A8D9UJ59</accession>
<protein>
    <submittedName>
        <fullName evidence="1">P3</fullName>
    </submittedName>
</protein>
<reference evidence="1" key="1">
    <citation type="journal article" date="2021" name="J. Anim. Genet.">
        <title>Illuminating the plant rhabdovirus landscape through metatranscriptomics data.</title>
        <authorList>
            <person name="Bejerman N."/>
            <person name="Dietzgen R.G."/>
            <person name="Debat H."/>
        </authorList>
    </citation>
    <scope>NUCLEOTIDE SEQUENCE</scope>
</reference>
<sequence length="231" mass="26137">MPSSFSYKVQTEVRTGIENNIVPLTKKLNFFQKIWFVKEENIRIRKITLSYLPRTGTLGSGTIRAVVIDNRIDPDIDDRIINEMSFAAGDKMNATWSSCVWLPKSDFMNKTDPPILFEMELSSCNLTAGYSVGRMTIVVEITASDGMERFVMSRPIARISANPFINPMSTSSRFDMKEVESALKKPLERSVSQISLQRQIGKDLLVRRAHEALGDKQISKPGSNNLTRRDK</sequence>
<reference evidence="1" key="2">
    <citation type="journal article" date="2021" name="Viruses">
        <title>Illuminating the Plant Rhabdovirus Landscape through Metatranscriptomics Data.</title>
        <authorList>
            <person name="Bejerman N."/>
            <person name="Dietzgen R.G."/>
            <person name="Debat H."/>
        </authorList>
    </citation>
    <scope>NUCLEOTIDE SEQUENCE</scope>
</reference>
<dbReference type="EMBL" id="BK014320">
    <property type="protein sequence ID" value="DAF42380.1"/>
    <property type="molecule type" value="Viral_cRNA"/>
</dbReference>
<organism evidence="1">
    <name type="scientific">Allium chinense virus 1</name>
    <dbReference type="NCBI Taxonomy" id="2793720"/>
    <lineage>
        <taxon>Viruses</taxon>
        <taxon>Riboviria</taxon>
        <taxon>Orthornavirae</taxon>
        <taxon>Negarnaviricota</taxon>
        <taxon>Haploviricotina</taxon>
        <taxon>Monjiviricetes</taxon>
        <taxon>Mononegavirales</taxon>
        <taxon>Rhabdoviridae</taxon>
    </lineage>
</organism>
<evidence type="ECO:0000313" key="1">
    <source>
        <dbReference type="EMBL" id="DAF42380.1"/>
    </source>
</evidence>
<proteinExistence type="predicted"/>
<name>A0A8D9UJ59_9RHAB</name>